<keyword evidence="5" id="KW-0560">Oxidoreductase</keyword>
<dbReference type="KEGG" id="cput:CONPUDRAFT_93942"/>
<dbReference type="AlphaFoldDB" id="R7SE48"/>
<evidence type="ECO:0000256" key="3">
    <source>
        <dbReference type="ARBA" id="ARBA00022630"/>
    </source>
</evidence>
<dbReference type="GO" id="GO:0016709">
    <property type="term" value="F:oxidoreductase activity, acting on paired donors, with incorporation or reduction of molecular oxygen, NAD(P)H as one donor, and incorporation of one atom of oxygen"/>
    <property type="evidence" value="ECO:0007669"/>
    <property type="project" value="UniProtKB-ARBA"/>
</dbReference>
<feature type="domain" description="FAD-binding" evidence="6">
    <location>
        <begin position="6"/>
        <end position="358"/>
    </location>
</feature>
<comment type="similarity">
    <text evidence="2">Belongs to the PheA/TfdB FAD monooxygenase family.</text>
</comment>
<dbReference type="PRINTS" id="PR00420">
    <property type="entry name" value="RNGMNOXGNASE"/>
</dbReference>
<evidence type="ECO:0000256" key="5">
    <source>
        <dbReference type="ARBA" id="ARBA00023002"/>
    </source>
</evidence>
<dbReference type="RefSeq" id="XP_007775461.1">
    <property type="nucleotide sequence ID" value="XM_007777271.1"/>
</dbReference>
<evidence type="ECO:0000256" key="2">
    <source>
        <dbReference type="ARBA" id="ARBA00007801"/>
    </source>
</evidence>
<dbReference type="Gene3D" id="3.40.30.120">
    <property type="match status" value="1"/>
</dbReference>
<dbReference type="SUPFAM" id="SSF52833">
    <property type="entry name" value="Thioredoxin-like"/>
    <property type="match status" value="1"/>
</dbReference>
<dbReference type="GeneID" id="19211623"/>
<evidence type="ECO:0000313" key="7">
    <source>
        <dbReference type="EMBL" id="EIW74448.1"/>
    </source>
</evidence>
<gene>
    <name evidence="7" type="ORF">CONPUDRAFT_93942</name>
</gene>
<dbReference type="InterPro" id="IPR036188">
    <property type="entry name" value="FAD/NAD-bd_sf"/>
</dbReference>
<organism evidence="7 8">
    <name type="scientific">Coniophora puteana (strain RWD-64-598)</name>
    <name type="common">Brown rot fungus</name>
    <dbReference type="NCBI Taxonomy" id="741705"/>
    <lineage>
        <taxon>Eukaryota</taxon>
        <taxon>Fungi</taxon>
        <taxon>Dikarya</taxon>
        <taxon>Basidiomycota</taxon>
        <taxon>Agaricomycotina</taxon>
        <taxon>Agaricomycetes</taxon>
        <taxon>Agaricomycetidae</taxon>
        <taxon>Boletales</taxon>
        <taxon>Coniophorineae</taxon>
        <taxon>Coniophoraceae</taxon>
        <taxon>Coniophora</taxon>
    </lineage>
</organism>
<dbReference type="Gene3D" id="3.50.50.60">
    <property type="entry name" value="FAD/NAD(P)-binding domain"/>
    <property type="match status" value="1"/>
</dbReference>
<dbReference type="eggNOG" id="KOG3855">
    <property type="taxonomic scope" value="Eukaryota"/>
</dbReference>
<dbReference type="OMA" id="HENTERC"/>
<dbReference type="Proteomes" id="UP000053558">
    <property type="component" value="Unassembled WGS sequence"/>
</dbReference>
<dbReference type="InterPro" id="IPR050641">
    <property type="entry name" value="RIFMO-like"/>
</dbReference>
<evidence type="ECO:0000313" key="8">
    <source>
        <dbReference type="Proteomes" id="UP000053558"/>
    </source>
</evidence>
<dbReference type="InterPro" id="IPR036249">
    <property type="entry name" value="Thioredoxin-like_sf"/>
</dbReference>
<reference evidence="8" key="1">
    <citation type="journal article" date="2012" name="Science">
        <title>The Paleozoic origin of enzymatic lignin decomposition reconstructed from 31 fungal genomes.</title>
        <authorList>
            <person name="Floudas D."/>
            <person name="Binder M."/>
            <person name="Riley R."/>
            <person name="Barry K."/>
            <person name="Blanchette R.A."/>
            <person name="Henrissat B."/>
            <person name="Martinez A.T."/>
            <person name="Otillar R."/>
            <person name="Spatafora J.W."/>
            <person name="Yadav J.S."/>
            <person name="Aerts A."/>
            <person name="Benoit I."/>
            <person name="Boyd A."/>
            <person name="Carlson A."/>
            <person name="Copeland A."/>
            <person name="Coutinho P.M."/>
            <person name="de Vries R.P."/>
            <person name="Ferreira P."/>
            <person name="Findley K."/>
            <person name="Foster B."/>
            <person name="Gaskell J."/>
            <person name="Glotzer D."/>
            <person name="Gorecki P."/>
            <person name="Heitman J."/>
            <person name="Hesse C."/>
            <person name="Hori C."/>
            <person name="Igarashi K."/>
            <person name="Jurgens J.A."/>
            <person name="Kallen N."/>
            <person name="Kersten P."/>
            <person name="Kohler A."/>
            <person name="Kuees U."/>
            <person name="Kumar T.K.A."/>
            <person name="Kuo A."/>
            <person name="LaButti K."/>
            <person name="Larrondo L.F."/>
            <person name="Lindquist E."/>
            <person name="Ling A."/>
            <person name="Lombard V."/>
            <person name="Lucas S."/>
            <person name="Lundell T."/>
            <person name="Martin R."/>
            <person name="McLaughlin D.J."/>
            <person name="Morgenstern I."/>
            <person name="Morin E."/>
            <person name="Murat C."/>
            <person name="Nagy L.G."/>
            <person name="Nolan M."/>
            <person name="Ohm R.A."/>
            <person name="Patyshakuliyeva A."/>
            <person name="Rokas A."/>
            <person name="Ruiz-Duenas F.J."/>
            <person name="Sabat G."/>
            <person name="Salamov A."/>
            <person name="Samejima M."/>
            <person name="Schmutz J."/>
            <person name="Slot J.C."/>
            <person name="St John F."/>
            <person name="Stenlid J."/>
            <person name="Sun H."/>
            <person name="Sun S."/>
            <person name="Syed K."/>
            <person name="Tsang A."/>
            <person name="Wiebenga A."/>
            <person name="Young D."/>
            <person name="Pisabarro A."/>
            <person name="Eastwood D.C."/>
            <person name="Martin F."/>
            <person name="Cullen D."/>
            <person name="Grigoriev I.V."/>
            <person name="Hibbett D.S."/>
        </authorList>
    </citation>
    <scope>NUCLEOTIDE SEQUENCE [LARGE SCALE GENOMIC DNA]</scope>
    <source>
        <strain evidence="8">RWD-64-598 SS2</strain>
    </source>
</reference>
<keyword evidence="3" id="KW-0285">Flavoprotein</keyword>
<dbReference type="SUPFAM" id="SSF51905">
    <property type="entry name" value="FAD/NAD(P)-binding domain"/>
    <property type="match status" value="1"/>
</dbReference>
<protein>
    <recommendedName>
        <fullName evidence="6">FAD-binding domain-containing protein</fullName>
    </recommendedName>
</protein>
<dbReference type="Pfam" id="PF01494">
    <property type="entry name" value="FAD_binding_3"/>
    <property type="match status" value="1"/>
</dbReference>
<dbReference type="PANTHER" id="PTHR43004">
    <property type="entry name" value="TRK SYSTEM POTASSIUM UPTAKE PROTEIN"/>
    <property type="match status" value="1"/>
</dbReference>
<proteinExistence type="inferred from homology"/>
<evidence type="ECO:0000256" key="4">
    <source>
        <dbReference type="ARBA" id="ARBA00022827"/>
    </source>
</evidence>
<keyword evidence="8" id="KW-1185">Reference proteome</keyword>
<dbReference type="Gene3D" id="3.30.70.2450">
    <property type="match status" value="1"/>
</dbReference>
<dbReference type="PANTHER" id="PTHR43004:SF19">
    <property type="entry name" value="BINDING MONOOXYGENASE, PUTATIVE (JCVI)-RELATED"/>
    <property type="match status" value="1"/>
</dbReference>
<dbReference type="EMBL" id="JH711592">
    <property type="protein sequence ID" value="EIW74448.1"/>
    <property type="molecule type" value="Genomic_DNA"/>
</dbReference>
<sequence>MSINPSVLIVGAGPSGLVAALTLLQNNIPIRIIDKSPCPHSGSRGWVVQPRTQDLLHQLGVTDLVQVLEPVVPIRTYKPGEGLKIDKDISLLASKDATAHFPYMDPKAMGQSGIEGFLRGTLAKYSCQVEFGAELRSFEQNEGGVTAHIAKKNGDRETLETINVQYLIGADGAKGVVRKQLNISFLGNTREDVRTVLSDICFTAEGLDREHMHRFGNPKGAMAVIRPCREVGTENDGWQVLAADPMKDMAIFAGNETELLNHIKAVVPADIKFRKLVTVSEWRPNIRMTSTFGIGRVFICGDAAHVHSPAGGQGLNSGIQDSINIAWKLALVIKHLSPASLLDTYSAERVPVISEMLNLTTEIFQRNVSGGKDQYERPDKVRMHGVNYRSSAIVLEERNSGLPETPAYGDAVEGEDKVLVAGDRAPDAPGLVDAEGTKHRLFDHFKMSHHTVLVFSPDADGAKPFLEAISSRTDGIVRPIVVLPQATCPSYTSESQALVLCDGAGHAYSGYQVKQGETYTVVVRPDGFIGAITSGIGGVQAYFSKVFL</sequence>
<dbReference type="OrthoDB" id="2690153at2759"/>
<keyword evidence="4" id="KW-0274">FAD</keyword>
<accession>R7SE48</accession>
<evidence type="ECO:0000256" key="1">
    <source>
        <dbReference type="ARBA" id="ARBA00001974"/>
    </source>
</evidence>
<dbReference type="GO" id="GO:0071949">
    <property type="term" value="F:FAD binding"/>
    <property type="evidence" value="ECO:0007669"/>
    <property type="project" value="InterPro"/>
</dbReference>
<comment type="cofactor">
    <cofactor evidence="1">
        <name>FAD</name>
        <dbReference type="ChEBI" id="CHEBI:57692"/>
    </cofactor>
</comment>
<name>R7SE48_CONPW</name>
<dbReference type="InterPro" id="IPR002938">
    <property type="entry name" value="FAD-bd"/>
</dbReference>
<evidence type="ECO:0000259" key="6">
    <source>
        <dbReference type="Pfam" id="PF01494"/>
    </source>
</evidence>